<keyword evidence="6" id="KW-0012">Acyltransferase</keyword>
<dbReference type="AlphaFoldDB" id="A0A316VNF1"/>
<evidence type="ECO:0000256" key="1">
    <source>
        <dbReference type="ARBA" id="ARBA00022679"/>
    </source>
</evidence>
<name>A0A316VNF1_9BASI</name>
<evidence type="ECO:0000313" key="10">
    <source>
        <dbReference type="Proteomes" id="UP000245771"/>
    </source>
</evidence>
<evidence type="ECO:0000256" key="8">
    <source>
        <dbReference type="SAM" id="Phobius"/>
    </source>
</evidence>
<evidence type="ECO:0000256" key="2">
    <source>
        <dbReference type="ARBA" id="ARBA00022692"/>
    </source>
</evidence>
<gene>
    <name evidence="9" type="ORF">FA14DRAFT_187991</name>
</gene>
<dbReference type="EMBL" id="KZ819602">
    <property type="protein sequence ID" value="PWN37943.1"/>
    <property type="molecule type" value="Genomic_DNA"/>
</dbReference>
<keyword evidence="3 8" id="KW-1133">Transmembrane helix</keyword>
<keyword evidence="10" id="KW-1185">Reference proteome</keyword>
<protein>
    <recommendedName>
        <fullName evidence="11">Phospholipid/glycerol acyltransferase domain-containing protein</fullName>
    </recommendedName>
</protein>
<evidence type="ECO:0000256" key="3">
    <source>
        <dbReference type="ARBA" id="ARBA00022989"/>
    </source>
</evidence>
<feature type="region of interest" description="Disordered" evidence="7">
    <location>
        <begin position="419"/>
        <end position="493"/>
    </location>
</feature>
<evidence type="ECO:0008006" key="11">
    <source>
        <dbReference type="Google" id="ProtNLM"/>
    </source>
</evidence>
<dbReference type="GeneID" id="37023415"/>
<evidence type="ECO:0000256" key="6">
    <source>
        <dbReference type="ARBA" id="ARBA00023315"/>
    </source>
</evidence>
<evidence type="ECO:0000256" key="5">
    <source>
        <dbReference type="ARBA" id="ARBA00023136"/>
    </source>
</evidence>
<sequence length="493" mass="53939">MAERFSRFRDAGTGIQVFLPPVPPVGSTSPLHLILLPVGLLAGVLRTLLVIIFSLLWLTLNLTIGHFGRPIRSTLHAAFGRILLFIIGFTWITEETVSLKARGRANQSQNLATFSPKKGDVILCNWSSWIDVLVLTIKFNPVFVRPVVKPNANDAASNDGNTSSNANNRRKGAAARGQQHAQMKVESPKSSSGGNSASQISGEERLVGWNEVSFPLMMLESGLCPPTRSTGSKSSLEEVIKKADGPILVFPELVTSNNRGLLRFESILPHSWRSLFKATGAIRIGQGQSNLFIMSIKHEAPTAITPSTTLSVPFPPFSPLPHLVRLCFSPSFYALSVRYLAEQESPTHPNFIADPNAVQRVNALTDKCADLMSSLCRLRRTDLGWQDKENFLGMYQTHFNLLNQNIFIMGNCLSGMKGGNSKEMKRTGTNRSNGANELQRTTSSFQGSVSDAVRYSDRPGGAQKPLTASDLHKSKTLEERLKKAGKVNDASRA</sequence>
<feature type="transmembrane region" description="Helical" evidence="8">
    <location>
        <begin position="34"/>
        <end position="62"/>
    </location>
</feature>
<feature type="compositionally biased region" description="Low complexity" evidence="7">
    <location>
        <begin position="174"/>
        <end position="200"/>
    </location>
</feature>
<reference evidence="9 10" key="1">
    <citation type="journal article" date="2018" name="Mol. Biol. Evol.">
        <title>Broad Genomic Sampling Reveals a Smut Pathogenic Ancestry of the Fungal Clade Ustilaginomycotina.</title>
        <authorList>
            <person name="Kijpornyongpan T."/>
            <person name="Mondo S.J."/>
            <person name="Barry K."/>
            <person name="Sandor L."/>
            <person name="Lee J."/>
            <person name="Lipzen A."/>
            <person name="Pangilinan J."/>
            <person name="LaButti K."/>
            <person name="Hainaut M."/>
            <person name="Henrissat B."/>
            <person name="Grigoriev I.V."/>
            <person name="Spatafora J.W."/>
            <person name="Aime M.C."/>
        </authorList>
    </citation>
    <scope>NUCLEOTIDE SEQUENCE [LARGE SCALE GENOMIC DNA]</scope>
    <source>
        <strain evidence="9 10">MCA 3882</strain>
    </source>
</reference>
<feature type="compositionally biased region" description="Basic and acidic residues" evidence="7">
    <location>
        <begin position="470"/>
        <end position="482"/>
    </location>
</feature>
<evidence type="ECO:0000256" key="7">
    <source>
        <dbReference type="SAM" id="MobiDB-lite"/>
    </source>
</evidence>
<feature type="region of interest" description="Disordered" evidence="7">
    <location>
        <begin position="153"/>
        <end position="200"/>
    </location>
</feature>
<dbReference type="InParanoid" id="A0A316VNF1"/>
<accession>A0A316VNF1</accession>
<feature type="transmembrane region" description="Helical" evidence="8">
    <location>
        <begin position="74"/>
        <end position="92"/>
    </location>
</feature>
<dbReference type="GO" id="GO:0006629">
    <property type="term" value="P:lipid metabolic process"/>
    <property type="evidence" value="ECO:0007669"/>
    <property type="project" value="UniProtKB-KW"/>
</dbReference>
<keyword evidence="1" id="KW-0808">Transferase</keyword>
<keyword evidence="4" id="KW-0443">Lipid metabolism</keyword>
<dbReference type="PANTHER" id="PTHR23063:SF60">
    <property type="entry name" value="LYSOPHOSPHATIDIC ACID:OLEOYL-COA ACYLTRANSFERASE 1"/>
    <property type="match status" value="1"/>
</dbReference>
<dbReference type="OrthoDB" id="272512at2759"/>
<keyword evidence="5 8" id="KW-0472">Membrane</keyword>
<dbReference type="Proteomes" id="UP000245771">
    <property type="component" value="Unassembled WGS sequence"/>
</dbReference>
<dbReference type="GO" id="GO:0016746">
    <property type="term" value="F:acyltransferase activity"/>
    <property type="evidence" value="ECO:0007669"/>
    <property type="project" value="UniProtKB-KW"/>
</dbReference>
<keyword evidence="2 8" id="KW-0812">Transmembrane</keyword>
<feature type="compositionally biased region" description="Polar residues" evidence="7">
    <location>
        <begin position="427"/>
        <end position="449"/>
    </location>
</feature>
<dbReference type="RefSeq" id="XP_025358245.1">
    <property type="nucleotide sequence ID" value="XM_025501634.1"/>
</dbReference>
<dbReference type="PANTHER" id="PTHR23063">
    <property type="entry name" value="PHOSPHOLIPID ACYLTRANSFERASE"/>
    <property type="match status" value="1"/>
</dbReference>
<organism evidence="9 10">
    <name type="scientific">Meira miltonrushii</name>
    <dbReference type="NCBI Taxonomy" id="1280837"/>
    <lineage>
        <taxon>Eukaryota</taxon>
        <taxon>Fungi</taxon>
        <taxon>Dikarya</taxon>
        <taxon>Basidiomycota</taxon>
        <taxon>Ustilaginomycotina</taxon>
        <taxon>Exobasidiomycetes</taxon>
        <taxon>Exobasidiales</taxon>
        <taxon>Brachybasidiaceae</taxon>
        <taxon>Meira</taxon>
    </lineage>
</organism>
<evidence type="ECO:0000313" key="9">
    <source>
        <dbReference type="EMBL" id="PWN37943.1"/>
    </source>
</evidence>
<proteinExistence type="predicted"/>
<evidence type="ECO:0000256" key="4">
    <source>
        <dbReference type="ARBA" id="ARBA00023098"/>
    </source>
</evidence>
<feature type="compositionally biased region" description="Polar residues" evidence="7">
    <location>
        <begin position="154"/>
        <end position="164"/>
    </location>
</feature>